<dbReference type="GO" id="GO:0005886">
    <property type="term" value="C:plasma membrane"/>
    <property type="evidence" value="ECO:0007669"/>
    <property type="project" value="UniProtKB-SubCell"/>
</dbReference>
<evidence type="ECO:0000256" key="3">
    <source>
        <dbReference type="ARBA" id="ARBA00022741"/>
    </source>
</evidence>
<dbReference type="GO" id="GO:0005525">
    <property type="term" value="F:GTP binding"/>
    <property type="evidence" value="ECO:0007669"/>
    <property type="project" value="UniProtKB-UniRule"/>
</dbReference>
<keyword evidence="11" id="KW-1133">Transmembrane helix</keyword>
<feature type="transmembrane region" description="Helical" evidence="11">
    <location>
        <begin position="6"/>
        <end position="25"/>
    </location>
</feature>
<dbReference type="HAMAP" id="MF_00920">
    <property type="entry name" value="FtsY"/>
    <property type="match status" value="1"/>
</dbReference>
<dbReference type="SUPFAM" id="SSF52540">
    <property type="entry name" value="P-loop containing nucleoside triphosphate hydrolases"/>
    <property type="match status" value="1"/>
</dbReference>
<dbReference type="GO" id="GO:0003924">
    <property type="term" value="F:GTPase activity"/>
    <property type="evidence" value="ECO:0007669"/>
    <property type="project" value="UniProtKB-UniRule"/>
</dbReference>
<reference evidence="13" key="1">
    <citation type="submission" date="2021-04" db="EMBL/GenBank/DDBJ databases">
        <title>Genome based classification of Actinospica acidithermotolerans sp. nov., an actinobacterium isolated from an Indonesian hot spring.</title>
        <authorList>
            <person name="Kusuma A.B."/>
            <person name="Putra K.E."/>
            <person name="Nafisah S."/>
            <person name="Loh J."/>
            <person name="Nouioui I."/>
            <person name="Goodfellow M."/>
        </authorList>
    </citation>
    <scope>NUCLEOTIDE SEQUENCE</scope>
    <source>
        <strain evidence="13">DSM 45618</strain>
    </source>
</reference>
<evidence type="ECO:0000256" key="10">
    <source>
        <dbReference type="SAM" id="MobiDB-lite"/>
    </source>
</evidence>
<comment type="subunit">
    <text evidence="9">Part of the signal recognition particle protein translocation system, which is composed of SRP and FtsY.</text>
</comment>
<evidence type="ECO:0000256" key="5">
    <source>
        <dbReference type="ARBA" id="ARBA00023134"/>
    </source>
</evidence>
<dbReference type="EC" id="3.6.5.4" evidence="9"/>
<sequence length="402" mass="41671">MEILIIVIAVVFAVAVIGVAATFLVRGSATRRRVPPASERTAAPGGSTATIAPEAPPRAQAPPVASAPVVVEAPAPAEAPAPPVVAVPVPLEVPEPTAGRLVRLRGRLARSNSAVGKGLLSLLSRDKLDEATWEEVEDLLLTSDIGVAPTQELVERLRTRVRILGSRTPEDLRDLLREELLTLIGPDTDRTVHSLRADGAGPAVVMVVGVNGVGKTTTTGKLARVLVADGRSVVLGAADTFRAAAADQLQTWGERVGASTVRGPEGADPASVAFDAVKQAKDQGVDTALIDTAGRLHTKVGLMDELGKVKRVVEKHGPVDEVLLVLDATTGQNGMVQARVFREVVDITGIVLTKLDGTAKGGIVVAVQRELGVPVKLVGLGEGADDLAPFEPAAFVDALVGQ</sequence>
<dbReference type="NCBIfam" id="TIGR00064">
    <property type="entry name" value="ftsY"/>
    <property type="match status" value="1"/>
</dbReference>
<evidence type="ECO:0000313" key="14">
    <source>
        <dbReference type="Proteomes" id="UP000677913"/>
    </source>
</evidence>
<dbReference type="EMBL" id="JAGSXH010000016">
    <property type="protein sequence ID" value="MBS2962809.1"/>
    <property type="molecule type" value="Genomic_DNA"/>
</dbReference>
<feature type="region of interest" description="Disordered" evidence="10">
    <location>
        <begin position="30"/>
        <end position="63"/>
    </location>
</feature>
<dbReference type="GO" id="GO:0005737">
    <property type="term" value="C:cytoplasm"/>
    <property type="evidence" value="ECO:0007669"/>
    <property type="project" value="UniProtKB-SubCell"/>
</dbReference>
<evidence type="ECO:0000259" key="12">
    <source>
        <dbReference type="PROSITE" id="PS00300"/>
    </source>
</evidence>
<proteinExistence type="inferred from homology"/>
<keyword evidence="2 9" id="KW-0963">Cytoplasm</keyword>
<keyword evidence="6 9" id="KW-0472">Membrane</keyword>
<dbReference type="InterPro" id="IPR004390">
    <property type="entry name" value="SR_rcpt_FtsY"/>
</dbReference>
<dbReference type="SUPFAM" id="SSF47364">
    <property type="entry name" value="Domain of the SRP/SRP receptor G-proteins"/>
    <property type="match status" value="1"/>
</dbReference>
<comment type="function">
    <text evidence="9">Involved in targeting and insertion of nascent membrane proteins into the cytoplasmic membrane. Acts as a receptor for the complex formed by the signal recognition particle (SRP) and the ribosome-nascent chain (RNC).</text>
</comment>
<keyword evidence="14" id="KW-1185">Reference proteome</keyword>
<dbReference type="InterPro" id="IPR027417">
    <property type="entry name" value="P-loop_NTPase"/>
</dbReference>
<dbReference type="SMART" id="SM00963">
    <property type="entry name" value="SRP54_N"/>
    <property type="match status" value="1"/>
</dbReference>
<evidence type="ECO:0000256" key="2">
    <source>
        <dbReference type="ARBA" id="ARBA00022490"/>
    </source>
</evidence>
<evidence type="ECO:0000256" key="11">
    <source>
        <dbReference type="SAM" id="Phobius"/>
    </source>
</evidence>
<feature type="binding site" evidence="9">
    <location>
        <begin position="291"/>
        <end position="295"/>
    </location>
    <ligand>
        <name>GTP</name>
        <dbReference type="ChEBI" id="CHEBI:37565"/>
    </ligand>
</feature>
<dbReference type="AlphaFoldDB" id="A0A8J7WNS4"/>
<dbReference type="GO" id="GO:0005047">
    <property type="term" value="F:signal recognition particle binding"/>
    <property type="evidence" value="ECO:0007669"/>
    <property type="project" value="TreeGrafter"/>
</dbReference>
<protein>
    <recommendedName>
        <fullName evidence="9">Signal recognition particle receptor FtsY</fullName>
        <shortName evidence="9">SRP receptor</shortName>
        <ecNumber evidence="9">3.6.5.4</ecNumber>
    </recommendedName>
</protein>
<organism evidence="13 14">
    <name type="scientific">Actinocrinis puniceicyclus</name>
    <dbReference type="NCBI Taxonomy" id="977794"/>
    <lineage>
        <taxon>Bacteria</taxon>
        <taxon>Bacillati</taxon>
        <taxon>Actinomycetota</taxon>
        <taxon>Actinomycetes</taxon>
        <taxon>Catenulisporales</taxon>
        <taxon>Actinospicaceae</taxon>
        <taxon>Actinocrinis</taxon>
    </lineage>
</organism>
<evidence type="ECO:0000256" key="8">
    <source>
        <dbReference type="ARBA" id="ARBA00048027"/>
    </source>
</evidence>
<feature type="binding site" evidence="9">
    <location>
        <begin position="353"/>
        <end position="356"/>
    </location>
    <ligand>
        <name>GTP</name>
        <dbReference type="ChEBI" id="CHEBI:37565"/>
    </ligand>
</feature>
<accession>A0A8J7WNS4</accession>
<dbReference type="Gene3D" id="1.20.120.140">
    <property type="entry name" value="Signal recognition particle SRP54, nucleotide-binding domain"/>
    <property type="match status" value="1"/>
</dbReference>
<dbReference type="PANTHER" id="PTHR43134">
    <property type="entry name" value="SIGNAL RECOGNITION PARTICLE RECEPTOR SUBUNIT ALPHA"/>
    <property type="match status" value="1"/>
</dbReference>
<evidence type="ECO:0000256" key="7">
    <source>
        <dbReference type="ARBA" id="ARBA00023170"/>
    </source>
</evidence>
<keyword evidence="3 9" id="KW-0547">Nucleotide-binding</keyword>
<comment type="caution">
    <text evidence="13">The sequence shown here is derived from an EMBL/GenBank/DDBJ whole genome shotgun (WGS) entry which is preliminary data.</text>
</comment>
<dbReference type="RefSeq" id="WP_211465897.1">
    <property type="nucleotide sequence ID" value="NZ_JAGSXH010000016.1"/>
</dbReference>
<dbReference type="InterPro" id="IPR003593">
    <property type="entry name" value="AAA+_ATPase"/>
</dbReference>
<dbReference type="Pfam" id="PF02881">
    <property type="entry name" value="SRP54_N"/>
    <property type="match status" value="1"/>
</dbReference>
<dbReference type="FunFam" id="1.20.120.140:FF:000002">
    <property type="entry name" value="Signal recognition particle receptor FtsY"/>
    <property type="match status" value="1"/>
</dbReference>
<keyword evidence="1 9" id="KW-1003">Cell membrane</keyword>
<dbReference type="PROSITE" id="PS00300">
    <property type="entry name" value="SRP54"/>
    <property type="match status" value="1"/>
</dbReference>
<feature type="binding site" evidence="9">
    <location>
        <begin position="209"/>
        <end position="216"/>
    </location>
    <ligand>
        <name>GTP</name>
        <dbReference type="ChEBI" id="CHEBI:37565"/>
    </ligand>
</feature>
<comment type="subcellular location">
    <subcellularLocation>
        <location evidence="9">Cell membrane</location>
        <topology evidence="9">Peripheral membrane protein</topology>
        <orientation evidence="9">Cytoplasmic side</orientation>
    </subcellularLocation>
    <subcellularLocation>
        <location evidence="9">Cytoplasm</location>
    </subcellularLocation>
</comment>
<keyword evidence="4 9" id="KW-0378">Hydrolase</keyword>
<comment type="similarity">
    <text evidence="9">Belongs to the GTP-binding SRP family. FtsY subfamily.</text>
</comment>
<dbReference type="Gene3D" id="3.40.50.300">
    <property type="entry name" value="P-loop containing nucleotide triphosphate hydrolases"/>
    <property type="match status" value="1"/>
</dbReference>
<dbReference type="InterPro" id="IPR042101">
    <property type="entry name" value="SRP54_N_sf"/>
</dbReference>
<evidence type="ECO:0000256" key="9">
    <source>
        <dbReference type="HAMAP-Rule" id="MF_00920"/>
    </source>
</evidence>
<keyword evidence="7 9" id="KW-0675">Receptor</keyword>
<dbReference type="GO" id="GO:0006614">
    <property type="term" value="P:SRP-dependent cotranslational protein targeting to membrane"/>
    <property type="evidence" value="ECO:0007669"/>
    <property type="project" value="InterPro"/>
</dbReference>
<comment type="catalytic activity">
    <reaction evidence="8 9">
        <text>GTP + H2O = GDP + phosphate + H(+)</text>
        <dbReference type="Rhea" id="RHEA:19669"/>
        <dbReference type="ChEBI" id="CHEBI:15377"/>
        <dbReference type="ChEBI" id="CHEBI:15378"/>
        <dbReference type="ChEBI" id="CHEBI:37565"/>
        <dbReference type="ChEBI" id="CHEBI:43474"/>
        <dbReference type="ChEBI" id="CHEBI:58189"/>
        <dbReference type="EC" id="3.6.5.4"/>
    </reaction>
</comment>
<dbReference type="InterPro" id="IPR000897">
    <property type="entry name" value="SRP54_GTPase_dom"/>
</dbReference>
<dbReference type="InterPro" id="IPR013822">
    <property type="entry name" value="Signal_recog_particl_SRP54_hlx"/>
</dbReference>
<dbReference type="SMART" id="SM00382">
    <property type="entry name" value="AAA"/>
    <property type="match status" value="1"/>
</dbReference>
<gene>
    <name evidence="9 13" type="primary">ftsY</name>
    <name evidence="13" type="ORF">KGA66_07135</name>
</gene>
<feature type="domain" description="SRP54-type proteins GTP-binding" evidence="12">
    <location>
        <begin position="374"/>
        <end position="387"/>
    </location>
</feature>
<dbReference type="Pfam" id="PF00448">
    <property type="entry name" value="SRP54"/>
    <property type="match status" value="1"/>
</dbReference>
<dbReference type="PANTHER" id="PTHR43134:SF1">
    <property type="entry name" value="SIGNAL RECOGNITION PARTICLE RECEPTOR SUBUNIT ALPHA"/>
    <property type="match status" value="1"/>
</dbReference>
<keyword evidence="11" id="KW-0812">Transmembrane</keyword>
<keyword evidence="5 9" id="KW-0342">GTP-binding</keyword>
<evidence type="ECO:0000256" key="6">
    <source>
        <dbReference type="ARBA" id="ARBA00023136"/>
    </source>
</evidence>
<name>A0A8J7WNS4_9ACTN</name>
<dbReference type="SMART" id="SM00962">
    <property type="entry name" value="SRP54"/>
    <property type="match status" value="1"/>
</dbReference>
<dbReference type="InterPro" id="IPR036225">
    <property type="entry name" value="SRP/SRP_N"/>
</dbReference>
<evidence type="ECO:0000256" key="1">
    <source>
        <dbReference type="ARBA" id="ARBA00022475"/>
    </source>
</evidence>
<dbReference type="FunFam" id="3.40.50.300:FF:000053">
    <property type="entry name" value="Signal recognition particle receptor FtsY"/>
    <property type="match status" value="1"/>
</dbReference>
<evidence type="ECO:0000313" key="13">
    <source>
        <dbReference type="EMBL" id="MBS2962809.1"/>
    </source>
</evidence>
<evidence type="ECO:0000256" key="4">
    <source>
        <dbReference type="ARBA" id="ARBA00022801"/>
    </source>
</evidence>
<dbReference type="Proteomes" id="UP000677913">
    <property type="component" value="Unassembled WGS sequence"/>
</dbReference>